<dbReference type="InterPro" id="IPR023631">
    <property type="entry name" value="Amidase_dom"/>
</dbReference>
<protein>
    <recommendedName>
        <fullName evidence="1">Amidase domain-containing protein</fullName>
    </recommendedName>
</protein>
<gene>
    <name evidence="2" type="ORF">PAXRUDRAFT_271662</name>
</gene>
<name>A0A0D0DGA0_9AGAM</name>
<dbReference type="STRING" id="930991.A0A0D0DGA0"/>
<dbReference type="Pfam" id="PF01425">
    <property type="entry name" value="Amidase"/>
    <property type="match status" value="1"/>
</dbReference>
<dbReference type="EMBL" id="KN824962">
    <property type="protein sequence ID" value="KIK96877.1"/>
    <property type="molecule type" value="Genomic_DNA"/>
</dbReference>
<proteinExistence type="predicted"/>
<dbReference type="Proteomes" id="UP000054538">
    <property type="component" value="Unassembled WGS sequence"/>
</dbReference>
<dbReference type="InterPro" id="IPR036928">
    <property type="entry name" value="AS_sf"/>
</dbReference>
<accession>A0A0D0DGA0</accession>
<evidence type="ECO:0000259" key="1">
    <source>
        <dbReference type="Pfam" id="PF01425"/>
    </source>
</evidence>
<evidence type="ECO:0000313" key="2">
    <source>
        <dbReference type="EMBL" id="KIK96877.1"/>
    </source>
</evidence>
<evidence type="ECO:0000313" key="3">
    <source>
        <dbReference type="Proteomes" id="UP000054538"/>
    </source>
</evidence>
<dbReference type="PANTHER" id="PTHR42678">
    <property type="entry name" value="AMIDASE"/>
    <property type="match status" value="1"/>
</dbReference>
<dbReference type="Gene3D" id="3.90.1300.10">
    <property type="entry name" value="Amidase signature (AS) domain"/>
    <property type="match status" value="1"/>
</dbReference>
<keyword evidence="3" id="KW-1185">Reference proteome</keyword>
<dbReference type="PANTHER" id="PTHR42678:SF34">
    <property type="entry name" value="OS04G0183300 PROTEIN"/>
    <property type="match status" value="1"/>
</dbReference>
<dbReference type="FunCoup" id="A0A0D0DGA0">
    <property type="interactions" value="188"/>
</dbReference>
<dbReference type="SUPFAM" id="SSF75304">
    <property type="entry name" value="Amidase signature (AS) enzymes"/>
    <property type="match status" value="1"/>
</dbReference>
<dbReference type="HOGENOM" id="CLU_009600_14_1_1"/>
<dbReference type="OrthoDB" id="566138at2759"/>
<dbReference type="InParanoid" id="A0A0D0DGA0"/>
<dbReference type="AlphaFoldDB" id="A0A0D0DGA0"/>
<organism evidence="2 3">
    <name type="scientific">Paxillus rubicundulus Ve08.2h10</name>
    <dbReference type="NCBI Taxonomy" id="930991"/>
    <lineage>
        <taxon>Eukaryota</taxon>
        <taxon>Fungi</taxon>
        <taxon>Dikarya</taxon>
        <taxon>Basidiomycota</taxon>
        <taxon>Agaricomycotina</taxon>
        <taxon>Agaricomycetes</taxon>
        <taxon>Agaricomycetidae</taxon>
        <taxon>Boletales</taxon>
        <taxon>Paxilineae</taxon>
        <taxon>Paxillaceae</taxon>
        <taxon>Paxillus</taxon>
    </lineage>
</organism>
<feature type="domain" description="Amidase" evidence="1">
    <location>
        <begin position="37"/>
        <end position="497"/>
    </location>
</feature>
<reference evidence="3" key="2">
    <citation type="submission" date="2015-01" db="EMBL/GenBank/DDBJ databases">
        <title>Evolutionary Origins and Diversification of the Mycorrhizal Mutualists.</title>
        <authorList>
            <consortium name="DOE Joint Genome Institute"/>
            <consortium name="Mycorrhizal Genomics Consortium"/>
            <person name="Kohler A."/>
            <person name="Kuo A."/>
            <person name="Nagy L.G."/>
            <person name="Floudas D."/>
            <person name="Copeland A."/>
            <person name="Barry K.W."/>
            <person name="Cichocki N."/>
            <person name="Veneault-Fourrey C."/>
            <person name="LaButti K."/>
            <person name="Lindquist E.A."/>
            <person name="Lipzen A."/>
            <person name="Lundell T."/>
            <person name="Morin E."/>
            <person name="Murat C."/>
            <person name="Riley R."/>
            <person name="Ohm R."/>
            <person name="Sun H."/>
            <person name="Tunlid A."/>
            <person name="Henrissat B."/>
            <person name="Grigoriev I.V."/>
            <person name="Hibbett D.S."/>
            <person name="Martin F."/>
        </authorList>
    </citation>
    <scope>NUCLEOTIDE SEQUENCE [LARGE SCALE GENOMIC DNA]</scope>
    <source>
        <strain evidence="3">Ve08.2h10</strain>
    </source>
</reference>
<reference evidence="2 3" key="1">
    <citation type="submission" date="2014-04" db="EMBL/GenBank/DDBJ databases">
        <authorList>
            <consortium name="DOE Joint Genome Institute"/>
            <person name="Kuo A."/>
            <person name="Kohler A."/>
            <person name="Jargeat P."/>
            <person name="Nagy L.G."/>
            <person name="Floudas D."/>
            <person name="Copeland A."/>
            <person name="Barry K.W."/>
            <person name="Cichocki N."/>
            <person name="Veneault-Fourrey C."/>
            <person name="LaButti K."/>
            <person name="Lindquist E.A."/>
            <person name="Lipzen A."/>
            <person name="Lundell T."/>
            <person name="Morin E."/>
            <person name="Murat C."/>
            <person name="Sun H."/>
            <person name="Tunlid A."/>
            <person name="Henrissat B."/>
            <person name="Grigoriev I.V."/>
            <person name="Hibbett D.S."/>
            <person name="Martin F."/>
            <person name="Nordberg H.P."/>
            <person name="Cantor M.N."/>
            <person name="Hua S.X."/>
        </authorList>
    </citation>
    <scope>NUCLEOTIDE SEQUENCE [LARGE SCALE GENOMIC DNA]</scope>
    <source>
        <strain evidence="2 3">Ve08.2h10</strain>
    </source>
</reference>
<sequence>MPRDVSVQQSTQLPDLYEAGIAELQQGLEKGHFTSVDLVKAYLARIEEVNLNGAALHAVIETNPQALTQAAALDTERENNGSRGPLHGIPLLIKDNIATLHEEGMNTTAGSYALLGSEVAGDAPVAAKLREAGAIFIGKTNMCEWAAYRGQVPSGFSGRGGQTVSPYYPNGDPSGSSCGSGVAMAVGLAAGSLGSETDGSIILPSSNSNIVGIKPTVGLASRTRVIPISSTQDTVGPMCRSVADAALLLSFIAGKDESDEATKSQPEIPDYMKALVEGALKSKKIGVPRNLMKEKNPVEDDFDKALDILRSLGAEIVDPADFHNAEELKAPDLGEYEELVLTVELKVGINKYISELRKRPPNVNSLADVIKFNNENKDKELPEPYYTDQSQLYKSEDSKEDEQYYEAIKKDYELGRTEGIDAALKEFGLDAFVLPSSYSYARNVTAIAGYPLVSVPLGFHAETVEPTPDPPTPLHTTAPGTPFGLCFMGTAYSEYHLIGFAYAFEQATQVRLKGRKAFPEAIPKNQLKDVIVNLRE</sequence>